<accession>A0A934KE20</accession>
<protein>
    <submittedName>
        <fullName evidence="1">PhnD/SsuA/transferrin family substrate-binding protein</fullName>
    </submittedName>
</protein>
<sequence>MSKPMLVGAVAYTANVVPIWEGMREYFRDSPAEMDFVLYSNYERQVESLLAGHIDIAWNTNLAWVRTAMITEGACRALAMRDIDAAFRTVLVSRAGSAFEGIDALRGKRLALGSRDSAHAAILPMHFLADAGLSGQVEILRFNTDVGKHGDTGRSELDALRAVLDDQADAAALGITTWDAIGRDQLMPGALEVFWTSPIYSHCNFTTLPNLDEEHAQRWVDHLMAMSWDVPEHRRVLEMEGLRQWVTPRLEGYASLFDAVNEQQIPVRW</sequence>
<gene>
    <name evidence="1" type="ORF">JF887_04690</name>
</gene>
<dbReference type="Pfam" id="PF12974">
    <property type="entry name" value="Phosphonate-bd"/>
    <property type="match status" value="1"/>
</dbReference>
<dbReference type="EMBL" id="JAEKNN010000023">
    <property type="protein sequence ID" value="MBJ7608714.1"/>
    <property type="molecule type" value="Genomic_DNA"/>
</dbReference>
<dbReference type="SUPFAM" id="SSF53850">
    <property type="entry name" value="Periplasmic binding protein-like II"/>
    <property type="match status" value="1"/>
</dbReference>
<dbReference type="Gene3D" id="3.40.190.10">
    <property type="entry name" value="Periplasmic binding protein-like II"/>
    <property type="match status" value="2"/>
</dbReference>
<dbReference type="PANTHER" id="PTHR35841:SF1">
    <property type="entry name" value="PHOSPHONATES-BINDING PERIPLASMIC PROTEIN"/>
    <property type="match status" value="1"/>
</dbReference>
<proteinExistence type="predicted"/>
<dbReference type="PANTHER" id="PTHR35841">
    <property type="entry name" value="PHOSPHONATES-BINDING PERIPLASMIC PROTEIN"/>
    <property type="match status" value="1"/>
</dbReference>
<dbReference type="AlphaFoldDB" id="A0A934KE20"/>
<evidence type="ECO:0000313" key="2">
    <source>
        <dbReference type="Proteomes" id="UP000614410"/>
    </source>
</evidence>
<evidence type="ECO:0000313" key="1">
    <source>
        <dbReference type="EMBL" id="MBJ7608714.1"/>
    </source>
</evidence>
<dbReference type="Proteomes" id="UP000614410">
    <property type="component" value="Unassembled WGS sequence"/>
</dbReference>
<organism evidence="1 2">
    <name type="scientific">Candidatus Amunia macphersoniae</name>
    <dbReference type="NCBI Taxonomy" id="3127014"/>
    <lineage>
        <taxon>Bacteria</taxon>
        <taxon>Bacillati</taxon>
        <taxon>Candidatus Dormiibacterota</taxon>
        <taxon>Candidatus Dormibacteria</taxon>
        <taxon>Candidatus Aeolococcales</taxon>
        <taxon>Candidatus Aeolococcaceae</taxon>
        <taxon>Candidatus Amunia</taxon>
    </lineage>
</organism>
<comment type="caution">
    <text evidence="1">The sequence shown here is derived from an EMBL/GenBank/DDBJ whole genome shotgun (WGS) entry which is preliminary data.</text>
</comment>
<reference evidence="1 2" key="1">
    <citation type="submission" date="2020-10" db="EMBL/GenBank/DDBJ databases">
        <title>Ca. Dormibacterota MAGs.</title>
        <authorList>
            <person name="Montgomery K."/>
        </authorList>
    </citation>
    <scope>NUCLEOTIDE SEQUENCE [LARGE SCALE GENOMIC DNA]</scope>
    <source>
        <strain evidence="1">Mitchell_Peninsula_5</strain>
    </source>
</reference>
<name>A0A934KE20_9BACT</name>